<sequence>MNITVTGSIGNVSRPLIQTLVASGHQVQVISSSPDRAVEIRALGATPLIGALEDEAFILNAFQASDAVYTMIPPHFHTPDYNRFVQNVGKNYARAISQARVQYVVNLSSVGSVLAGRPPLLGYQSLEAWLSALTDVHVLHLRPAGFYSNFYGSISMIHHQGILGNNVDGDVDLVMSHPDDIAEAAAEAFNTLSFQGSTAVNIISDQKTGHELAAVLGASIGRPDLRWVTLSDQLLLSALVQNGIQADVAQHYMVDMGIAIGQGLLDDYYQNSTEQVFGRRSFSEFATEFAKVYQTTVS</sequence>
<name>A0A927B9C5_9BACT</name>
<protein>
    <submittedName>
        <fullName evidence="2">NmrA family NAD(P)-binding protein</fullName>
    </submittedName>
</protein>
<evidence type="ECO:0000313" key="3">
    <source>
        <dbReference type="Proteomes" id="UP000653797"/>
    </source>
</evidence>
<proteinExistence type="predicted"/>
<dbReference type="Gene3D" id="3.40.50.720">
    <property type="entry name" value="NAD(P)-binding Rossmann-like Domain"/>
    <property type="match status" value="1"/>
</dbReference>
<gene>
    <name evidence="2" type="ORF">IC230_33130</name>
</gene>
<dbReference type="Pfam" id="PF13460">
    <property type="entry name" value="NAD_binding_10"/>
    <property type="match status" value="1"/>
</dbReference>
<dbReference type="Gene3D" id="3.90.25.10">
    <property type="entry name" value="UDP-galactose 4-epimerase, domain 1"/>
    <property type="match status" value="1"/>
</dbReference>
<dbReference type="Proteomes" id="UP000653797">
    <property type="component" value="Unassembled WGS sequence"/>
</dbReference>
<feature type="domain" description="NAD(P)-binding" evidence="1">
    <location>
        <begin position="7"/>
        <end position="126"/>
    </location>
</feature>
<keyword evidence="3" id="KW-1185">Reference proteome</keyword>
<evidence type="ECO:0000313" key="2">
    <source>
        <dbReference type="EMBL" id="MBD2757754.1"/>
    </source>
</evidence>
<dbReference type="AlphaFoldDB" id="A0A927B9C5"/>
<dbReference type="PANTHER" id="PTHR43162">
    <property type="match status" value="1"/>
</dbReference>
<comment type="caution">
    <text evidence="2">The sequence shown here is derived from an EMBL/GenBank/DDBJ whole genome shotgun (WGS) entry which is preliminary data.</text>
</comment>
<accession>A0A927B9C5</accession>
<dbReference type="PANTHER" id="PTHR43162:SF1">
    <property type="entry name" value="PRESTALK A DIFFERENTIATION PROTEIN A"/>
    <property type="match status" value="1"/>
</dbReference>
<dbReference type="InterPro" id="IPR051604">
    <property type="entry name" value="Ergot_Alk_Oxidoreductase"/>
</dbReference>
<dbReference type="EMBL" id="JACXAA010000030">
    <property type="protein sequence ID" value="MBD2757754.1"/>
    <property type="molecule type" value="Genomic_DNA"/>
</dbReference>
<dbReference type="InterPro" id="IPR016040">
    <property type="entry name" value="NAD(P)-bd_dom"/>
</dbReference>
<reference evidence="2" key="1">
    <citation type="submission" date="2020-09" db="EMBL/GenBank/DDBJ databases">
        <authorList>
            <person name="Kim M.K."/>
        </authorList>
    </citation>
    <scope>NUCLEOTIDE SEQUENCE</scope>
    <source>
        <strain evidence="2">BT704</strain>
    </source>
</reference>
<evidence type="ECO:0000259" key="1">
    <source>
        <dbReference type="Pfam" id="PF13460"/>
    </source>
</evidence>
<dbReference type="RefSeq" id="WP_191043375.1">
    <property type="nucleotide sequence ID" value="NZ_JACXAA010000030.1"/>
</dbReference>
<organism evidence="2 3">
    <name type="scientific">Spirosoma validum</name>
    <dbReference type="NCBI Taxonomy" id="2771355"/>
    <lineage>
        <taxon>Bacteria</taxon>
        <taxon>Pseudomonadati</taxon>
        <taxon>Bacteroidota</taxon>
        <taxon>Cytophagia</taxon>
        <taxon>Cytophagales</taxon>
        <taxon>Cytophagaceae</taxon>
        <taxon>Spirosoma</taxon>
    </lineage>
</organism>
<dbReference type="SUPFAM" id="SSF51735">
    <property type="entry name" value="NAD(P)-binding Rossmann-fold domains"/>
    <property type="match status" value="1"/>
</dbReference>
<dbReference type="InterPro" id="IPR036291">
    <property type="entry name" value="NAD(P)-bd_dom_sf"/>
</dbReference>